<dbReference type="RefSeq" id="WP_085584766.1">
    <property type="nucleotide sequence ID" value="NZ_JFKA01000009.1"/>
</dbReference>
<evidence type="ECO:0000256" key="14">
    <source>
        <dbReference type="PROSITE-ProRule" id="PRU01360"/>
    </source>
</evidence>
<dbReference type="InterPro" id="IPR036942">
    <property type="entry name" value="Beta-barrel_TonB_sf"/>
</dbReference>
<dbReference type="PROSITE" id="PS52016">
    <property type="entry name" value="TONB_DEPENDENT_REC_3"/>
    <property type="match status" value="1"/>
</dbReference>
<protein>
    <submittedName>
        <fullName evidence="19">Ferrichrome receptor</fullName>
    </submittedName>
</protein>
<dbReference type="AlphaFoldDB" id="A0A1Y2KX02"/>
<dbReference type="GO" id="GO:0038023">
    <property type="term" value="F:signaling receptor activity"/>
    <property type="evidence" value="ECO:0007669"/>
    <property type="project" value="InterPro"/>
</dbReference>
<dbReference type="SUPFAM" id="SSF56935">
    <property type="entry name" value="Porins"/>
    <property type="match status" value="1"/>
</dbReference>
<evidence type="ECO:0000259" key="17">
    <source>
        <dbReference type="Pfam" id="PF00593"/>
    </source>
</evidence>
<evidence type="ECO:0000259" key="18">
    <source>
        <dbReference type="Pfam" id="PF07715"/>
    </source>
</evidence>
<evidence type="ECO:0000256" key="3">
    <source>
        <dbReference type="ARBA" id="ARBA00022448"/>
    </source>
</evidence>
<evidence type="ECO:0000256" key="13">
    <source>
        <dbReference type="ARBA" id="ARBA00023237"/>
    </source>
</evidence>
<keyword evidence="11 14" id="KW-0472">Membrane</keyword>
<keyword evidence="5" id="KW-0410">Iron transport</keyword>
<dbReference type="Pfam" id="PF00593">
    <property type="entry name" value="TonB_dep_Rec_b-barrel"/>
    <property type="match status" value="1"/>
</dbReference>
<dbReference type="Pfam" id="PF07715">
    <property type="entry name" value="Plug"/>
    <property type="match status" value="1"/>
</dbReference>
<keyword evidence="20" id="KW-1185">Reference proteome</keyword>
<dbReference type="InterPro" id="IPR037066">
    <property type="entry name" value="Plug_dom_sf"/>
</dbReference>
<evidence type="ECO:0000256" key="1">
    <source>
        <dbReference type="ARBA" id="ARBA00004571"/>
    </source>
</evidence>
<dbReference type="NCBIfam" id="TIGR01783">
    <property type="entry name" value="TonB-siderophor"/>
    <property type="match status" value="1"/>
</dbReference>
<feature type="signal peptide" evidence="16">
    <location>
        <begin position="1"/>
        <end position="30"/>
    </location>
</feature>
<dbReference type="STRING" id="1293891.TMES_17000"/>
<dbReference type="PANTHER" id="PTHR32552:SF68">
    <property type="entry name" value="FERRICHROME OUTER MEMBRANE TRANSPORTER_PHAGE RECEPTOR"/>
    <property type="match status" value="1"/>
</dbReference>
<accession>A0A1Y2KX02</accession>
<dbReference type="Proteomes" id="UP000193391">
    <property type="component" value="Unassembled WGS sequence"/>
</dbReference>
<dbReference type="PANTHER" id="PTHR32552">
    <property type="entry name" value="FERRICHROME IRON RECEPTOR-RELATED"/>
    <property type="match status" value="1"/>
</dbReference>
<evidence type="ECO:0000256" key="7">
    <source>
        <dbReference type="ARBA" id="ARBA00022729"/>
    </source>
</evidence>
<keyword evidence="6 14" id="KW-0812">Transmembrane</keyword>
<keyword evidence="7 16" id="KW-0732">Signal</keyword>
<reference evidence="19 20" key="1">
    <citation type="submission" date="2014-03" db="EMBL/GenBank/DDBJ databases">
        <title>The draft genome sequence of Thalassospira mesophila JCM 18969.</title>
        <authorList>
            <person name="Lai Q."/>
            <person name="Shao Z."/>
        </authorList>
    </citation>
    <scope>NUCLEOTIDE SEQUENCE [LARGE SCALE GENOMIC DNA]</scope>
    <source>
        <strain evidence="19 20">JCM 18969</strain>
    </source>
</reference>
<keyword evidence="12 19" id="KW-0675">Receptor</keyword>
<gene>
    <name evidence="19" type="ORF">TMES_17000</name>
</gene>
<evidence type="ECO:0000256" key="11">
    <source>
        <dbReference type="ARBA" id="ARBA00023136"/>
    </source>
</evidence>
<dbReference type="GO" id="GO:0009279">
    <property type="term" value="C:cell outer membrane"/>
    <property type="evidence" value="ECO:0007669"/>
    <property type="project" value="UniProtKB-SubCell"/>
</dbReference>
<feature type="chain" id="PRO_5011988299" evidence="16">
    <location>
        <begin position="31"/>
        <end position="719"/>
    </location>
</feature>
<keyword evidence="9" id="KW-0406">Ion transport</keyword>
<dbReference type="InterPro" id="IPR039426">
    <property type="entry name" value="TonB-dep_rcpt-like"/>
</dbReference>
<evidence type="ECO:0000256" key="12">
    <source>
        <dbReference type="ARBA" id="ARBA00023170"/>
    </source>
</evidence>
<feature type="domain" description="TonB-dependent receptor plug" evidence="18">
    <location>
        <begin position="75"/>
        <end position="177"/>
    </location>
</feature>
<dbReference type="OrthoDB" id="9760333at2"/>
<comment type="similarity">
    <text evidence="2 14 15">Belongs to the TonB-dependent receptor family.</text>
</comment>
<evidence type="ECO:0000256" key="8">
    <source>
        <dbReference type="ARBA" id="ARBA00023004"/>
    </source>
</evidence>
<comment type="subcellular location">
    <subcellularLocation>
        <location evidence="1 14">Cell outer membrane</location>
        <topology evidence="1 14">Multi-pass membrane protein</topology>
    </subcellularLocation>
</comment>
<keyword evidence="10 15" id="KW-0798">TonB box</keyword>
<evidence type="ECO:0000256" key="15">
    <source>
        <dbReference type="RuleBase" id="RU003357"/>
    </source>
</evidence>
<evidence type="ECO:0000256" key="2">
    <source>
        <dbReference type="ARBA" id="ARBA00009810"/>
    </source>
</evidence>
<dbReference type="EMBL" id="JFKA01000009">
    <property type="protein sequence ID" value="OSQ36766.1"/>
    <property type="molecule type" value="Genomic_DNA"/>
</dbReference>
<keyword evidence="3 14" id="KW-0813">Transport</keyword>
<evidence type="ECO:0000256" key="6">
    <source>
        <dbReference type="ARBA" id="ARBA00022692"/>
    </source>
</evidence>
<evidence type="ECO:0000313" key="19">
    <source>
        <dbReference type="EMBL" id="OSQ36766.1"/>
    </source>
</evidence>
<keyword evidence="8" id="KW-0408">Iron</keyword>
<name>A0A1Y2KX02_9PROT</name>
<keyword evidence="4 14" id="KW-1134">Transmembrane beta strand</keyword>
<dbReference type="Gene3D" id="2.170.130.10">
    <property type="entry name" value="TonB-dependent receptor, plug domain"/>
    <property type="match status" value="1"/>
</dbReference>
<evidence type="ECO:0000256" key="16">
    <source>
        <dbReference type="SAM" id="SignalP"/>
    </source>
</evidence>
<organism evidence="19 20">
    <name type="scientific">Thalassospira mesophila</name>
    <dbReference type="NCBI Taxonomy" id="1293891"/>
    <lineage>
        <taxon>Bacteria</taxon>
        <taxon>Pseudomonadati</taxon>
        <taxon>Pseudomonadota</taxon>
        <taxon>Alphaproteobacteria</taxon>
        <taxon>Rhodospirillales</taxon>
        <taxon>Thalassospiraceae</taxon>
        <taxon>Thalassospira</taxon>
    </lineage>
</organism>
<dbReference type="GO" id="GO:0015891">
    <property type="term" value="P:siderophore transport"/>
    <property type="evidence" value="ECO:0007669"/>
    <property type="project" value="InterPro"/>
</dbReference>
<evidence type="ECO:0000256" key="5">
    <source>
        <dbReference type="ARBA" id="ARBA00022496"/>
    </source>
</evidence>
<evidence type="ECO:0000256" key="10">
    <source>
        <dbReference type="ARBA" id="ARBA00023077"/>
    </source>
</evidence>
<feature type="domain" description="TonB-dependent receptor-like beta-barrel" evidence="17">
    <location>
        <begin position="249"/>
        <end position="688"/>
    </location>
</feature>
<proteinExistence type="inferred from homology"/>
<dbReference type="GO" id="GO:0015344">
    <property type="term" value="F:siderophore uptake transmembrane transporter activity"/>
    <property type="evidence" value="ECO:0007669"/>
    <property type="project" value="TreeGrafter"/>
</dbReference>
<dbReference type="InterPro" id="IPR000531">
    <property type="entry name" value="Beta-barrel_TonB"/>
</dbReference>
<evidence type="ECO:0000256" key="4">
    <source>
        <dbReference type="ARBA" id="ARBA00022452"/>
    </source>
</evidence>
<dbReference type="InterPro" id="IPR012910">
    <property type="entry name" value="Plug_dom"/>
</dbReference>
<dbReference type="CDD" id="cd01347">
    <property type="entry name" value="ligand_gated_channel"/>
    <property type="match status" value="1"/>
</dbReference>
<dbReference type="FunFam" id="2.170.130.10:FF:000001">
    <property type="entry name" value="Catecholate siderophore TonB-dependent receptor"/>
    <property type="match status" value="1"/>
</dbReference>
<evidence type="ECO:0000313" key="20">
    <source>
        <dbReference type="Proteomes" id="UP000193391"/>
    </source>
</evidence>
<comment type="caution">
    <text evidence="19">The sequence shown here is derived from an EMBL/GenBank/DDBJ whole genome shotgun (WGS) entry which is preliminary data.</text>
</comment>
<keyword evidence="13 14" id="KW-0998">Cell outer membrane</keyword>
<dbReference type="Gene3D" id="2.40.170.20">
    <property type="entry name" value="TonB-dependent receptor, beta-barrel domain"/>
    <property type="match status" value="1"/>
</dbReference>
<evidence type="ECO:0000256" key="9">
    <source>
        <dbReference type="ARBA" id="ARBA00023065"/>
    </source>
</evidence>
<dbReference type="InterPro" id="IPR010105">
    <property type="entry name" value="TonB_sidphr_rcpt"/>
</dbReference>
<dbReference type="NCBIfam" id="NF010651">
    <property type="entry name" value="PRK14050.1"/>
    <property type="match status" value="1"/>
</dbReference>
<sequence>MNFKTHPWSKSFLLGTAALLSISYTSFAHAQSNDAEVVVDPIVIDGEQDKSTAISPVNGYVAQKTSAGSKTDTPISEVPQSVSVIGREEMDDRGATKIDEALRYTPGVYTQPFGPDSDTNWIFIRGFQATATGVYMDGLQNYSYGFGGFYVDSYNLERVEVLRGASSVLYGGANPGGLVNYVSKRPTGDRLRHVDASVTDTGKMSTGIDFSDRLSNVAAYRLSGIISDGDGSTDFSEGFKGSIAPSFTWTPNDTTSLTILTNYTFMDETHNGGAFLPYTGTVVDAPFGKIDPDSNFTEPGLDKYLRRQYSAGYELSHDINDNLTFRQNLRVGRAEIHEVSLYAYGYDSYSATPTGSNYDLSRINFEHRTTVNTIGLDNQLEQKFDTGFLNHTLMGGIDYKRYDMDQVQLSGSATTINAVNPVYDASAQGARSSYIDQDLVMNQVGFYAQDQIRFGDGWLTTLNGRYDYLSTKSEGTTEYDSTEGEWSGRAGLAYLFDNGLTPYASVSSSFNPVLDTTNDGALMQPETGQQYEVGLKYAPTSFDALFTVAMFDLTRQNVVTGSGVNKSQLGEVNSKGLEFEAKTNLTRNLKLTASFTAMAGEITKDNDATTVGKTPYLFPERQAALAVDYTFDQGVLDGITLGGGARYQGATWADNANKYKVPSATVYDAKIGYAIDNMWGVDLNVTNLFDKTYVAGCQTEFSCGYAEGRTALLKLHVNW</sequence>